<keyword evidence="3" id="KW-1185">Reference proteome</keyword>
<evidence type="ECO:0000256" key="1">
    <source>
        <dbReference type="SAM" id="MobiDB-lite"/>
    </source>
</evidence>
<proteinExistence type="predicted"/>
<accession>A0AAW0WZC0</accession>
<sequence>MEVEESLSEKVEGEDGFSFHPQREKRSTRPELTPPKFFRHQRKRQHQDNKRSRGFLAQDGNKFPLLDFIDHIQAQVAVEEHFSKHFTFKKMSEMGGNDAWKLPAAETMYTQSTWQSFVFPRMKSSRL</sequence>
<name>A0AAW0WZC0_CHEQU</name>
<evidence type="ECO:0000313" key="2">
    <source>
        <dbReference type="EMBL" id="KAK8732781.1"/>
    </source>
</evidence>
<evidence type="ECO:0000313" key="3">
    <source>
        <dbReference type="Proteomes" id="UP001445076"/>
    </source>
</evidence>
<feature type="region of interest" description="Disordered" evidence="1">
    <location>
        <begin position="1"/>
        <end position="56"/>
    </location>
</feature>
<comment type="caution">
    <text evidence="2">The sequence shown here is derived from an EMBL/GenBank/DDBJ whole genome shotgun (WGS) entry which is preliminary data.</text>
</comment>
<dbReference type="AlphaFoldDB" id="A0AAW0WZC0"/>
<protein>
    <submittedName>
        <fullName evidence="2">Uncharacterized protein</fullName>
    </submittedName>
</protein>
<gene>
    <name evidence="2" type="ORF">OTU49_006920</name>
</gene>
<dbReference type="Proteomes" id="UP001445076">
    <property type="component" value="Unassembled WGS sequence"/>
</dbReference>
<organism evidence="2 3">
    <name type="scientific">Cherax quadricarinatus</name>
    <name type="common">Australian red claw crayfish</name>
    <dbReference type="NCBI Taxonomy" id="27406"/>
    <lineage>
        <taxon>Eukaryota</taxon>
        <taxon>Metazoa</taxon>
        <taxon>Ecdysozoa</taxon>
        <taxon>Arthropoda</taxon>
        <taxon>Crustacea</taxon>
        <taxon>Multicrustacea</taxon>
        <taxon>Malacostraca</taxon>
        <taxon>Eumalacostraca</taxon>
        <taxon>Eucarida</taxon>
        <taxon>Decapoda</taxon>
        <taxon>Pleocyemata</taxon>
        <taxon>Astacidea</taxon>
        <taxon>Parastacoidea</taxon>
        <taxon>Parastacidae</taxon>
        <taxon>Cherax</taxon>
    </lineage>
</organism>
<dbReference type="EMBL" id="JARKIK010000056">
    <property type="protein sequence ID" value="KAK8732781.1"/>
    <property type="molecule type" value="Genomic_DNA"/>
</dbReference>
<reference evidence="2 3" key="1">
    <citation type="journal article" date="2024" name="BMC Genomics">
        <title>Genome assembly of redclaw crayfish (Cherax quadricarinatus) provides insights into its immune adaptation and hypoxia tolerance.</title>
        <authorList>
            <person name="Liu Z."/>
            <person name="Zheng J."/>
            <person name="Li H."/>
            <person name="Fang K."/>
            <person name="Wang S."/>
            <person name="He J."/>
            <person name="Zhou D."/>
            <person name="Weng S."/>
            <person name="Chi M."/>
            <person name="Gu Z."/>
            <person name="He J."/>
            <person name="Li F."/>
            <person name="Wang M."/>
        </authorList>
    </citation>
    <scope>NUCLEOTIDE SEQUENCE [LARGE SCALE GENOMIC DNA]</scope>
    <source>
        <strain evidence="2">ZL_2023a</strain>
    </source>
</reference>